<evidence type="ECO:0000256" key="3">
    <source>
        <dbReference type="ARBA" id="ARBA00022989"/>
    </source>
</evidence>
<dbReference type="STRING" id="698492.A0A0E9NRH8"/>
<sequence>MFNDSIVHGDLSPDPPQLLPFISDKLLSIYLPIIVYWVYSLVFEAISYLEWPCFEKYRLHTPLELRQRNKASPGAVFRDVVVQQLVQTICGLILMKFEPDRPSVDAVVERAQLAARMVRYNVDVKNAAVASLVLHDYVFPAARFVIAITVLDTWQYFLHRAMHLNKWLYRTFHSRHHRLYVPYAYGALYNHPIEGLLLDTIGAGLGFLVSGMSVGESVFFFTFSTLKTVDDHCGYNFPWDPLQIFFPNNSQYHDIHHQSYGIKRNFSQPYFTFWDKVLGTHMSAEEIPKKLKLTKTGVKVESEVTVTEVDSSSESSSTEKEETVTRRVTRRQAAMAAAL</sequence>
<accession>A0A0E9NRH8</accession>
<evidence type="ECO:0000256" key="4">
    <source>
        <dbReference type="ARBA" id="ARBA00023136"/>
    </source>
</evidence>
<dbReference type="GO" id="GO:0016491">
    <property type="term" value="F:oxidoreductase activity"/>
    <property type="evidence" value="ECO:0007669"/>
    <property type="project" value="InterPro"/>
</dbReference>
<feature type="transmembrane region" description="Helical" evidence="6">
    <location>
        <begin position="29"/>
        <end position="49"/>
    </location>
</feature>
<reference evidence="8 9" key="2">
    <citation type="journal article" date="2014" name="J. Gen. Appl. Microbiol.">
        <title>The early diverging ascomycetous budding yeast Saitoella complicata has three histone deacetylases belonging to the Clr6, Hos2, and Rpd3 lineages.</title>
        <authorList>
            <person name="Nishida H."/>
            <person name="Matsumoto T."/>
            <person name="Kondo S."/>
            <person name="Hamamoto M."/>
            <person name="Yoshikawa H."/>
        </authorList>
    </citation>
    <scope>NUCLEOTIDE SEQUENCE [LARGE SCALE GENOMIC DNA]</scope>
    <source>
        <strain evidence="8 9">NRRL Y-17804</strain>
    </source>
</reference>
<dbReference type="Proteomes" id="UP000033140">
    <property type="component" value="Unassembled WGS sequence"/>
</dbReference>
<evidence type="ECO:0000256" key="5">
    <source>
        <dbReference type="SAM" id="MobiDB-lite"/>
    </source>
</evidence>
<dbReference type="OMA" id="FETKPCK"/>
<evidence type="ECO:0000256" key="2">
    <source>
        <dbReference type="ARBA" id="ARBA00022692"/>
    </source>
</evidence>
<evidence type="ECO:0000256" key="6">
    <source>
        <dbReference type="SAM" id="Phobius"/>
    </source>
</evidence>
<name>A0A0E9NRH8_SAICN</name>
<keyword evidence="9" id="KW-1185">Reference proteome</keyword>
<dbReference type="PANTHER" id="PTHR11863">
    <property type="entry name" value="STEROL DESATURASE"/>
    <property type="match status" value="1"/>
</dbReference>
<feature type="region of interest" description="Disordered" evidence="5">
    <location>
        <begin position="308"/>
        <end position="339"/>
    </location>
</feature>
<organism evidence="8 9">
    <name type="scientific">Saitoella complicata (strain BCRC 22490 / CBS 7301 / JCM 7358 / NBRC 10748 / NRRL Y-17804)</name>
    <dbReference type="NCBI Taxonomy" id="698492"/>
    <lineage>
        <taxon>Eukaryota</taxon>
        <taxon>Fungi</taxon>
        <taxon>Dikarya</taxon>
        <taxon>Ascomycota</taxon>
        <taxon>Taphrinomycotina</taxon>
        <taxon>Taphrinomycotina incertae sedis</taxon>
        <taxon>Saitoella</taxon>
    </lineage>
</organism>
<reference evidence="8 9" key="1">
    <citation type="journal article" date="2011" name="J. Gen. Appl. Microbiol.">
        <title>Draft genome sequencing of the enigmatic yeast Saitoella complicata.</title>
        <authorList>
            <person name="Nishida H."/>
            <person name="Hamamoto M."/>
            <person name="Sugiyama J."/>
        </authorList>
    </citation>
    <scope>NUCLEOTIDE SEQUENCE [LARGE SCALE GENOMIC DNA]</scope>
    <source>
        <strain evidence="8 9">NRRL Y-17804</strain>
    </source>
</reference>
<dbReference type="AlphaFoldDB" id="A0A0E9NRH8"/>
<keyword evidence="4 6" id="KW-0472">Membrane</keyword>
<keyword evidence="2 6" id="KW-0812">Transmembrane</keyword>
<proteinExistence type="predicted"/>
<dbReference type="GO" id="GO:0005506">
    <property type="term" value="F:iron ion binding"/>
    <property type="evidence" value="ECO:0007669"/>
    <property type="project" value="InterPro"/>
</dbReference>
<dbReference type="EMBL" id="BACD03000058">
    <property type="protein sequence ID" value="GAO52030.1"/>
    <property type="molecule type" value="Genomic_DNA"/>
</dbReference>
<dbReference type="GO" id="GO:0008610">
    <property type="term" value="P:lipid biosynthetic process"/>
    <property type="evidence" value="ECO:0007669"/>
    <property type="project" value="InterPro"/>
</dbReference>
<protein>
    <recommendedName>
        <fullName evidence="7">Fatty acid hydroxylase domain-containing protein</fullName>
    </recommendedName>
</protein>
<keyword evidence="3 6" id="KW-1133">Transmembrane helix</keyword>
<reference evidence="8 9" key="3">
    <citation type="journal article" date="2015" name="Genome Announc.">
        <title>Draft Genome Sequence of the Archiascomycetous Yeast Saitoella complicata.</title>
        <authorList>
            <person name="Yamauchi K."/>
            <person name="Kondo S."/>
            <person name="Hamamoto M."/>
            <person name="Takahashi Y."/>
            <person name="Ogura Y."/>
            <person name="Hayashi T."/>
            <person name="Nishida H."/>
        </authorList>
    </citation>
    <scope>NUCLEOTIDE SEQUENCE [LARGE SCALE GENOMIC DNA]</scope>
    <source>
        <strain evidence="8 9">NRRL Y-17804</strain>
    </source>
</reference>
<evidence type="ECO:0000259" key="7">
    <source>
        <dbReference type="Pfam" id="PF04116"/>
    </source>
</evidence>
<gene>
    <name evidence="8" type="ORF">G7K_6118-t1</name>
</gene>
<dbReference type="GO" id="GO:0016020">
    <property type="term" value="C:membrane"/>
    <property type="evidence" value="ECO:0007669"/>
    <property type="project" value="UniProtKB-SubCell"/>
</dbReference>
<evidence type="ECO:0000313" key="8">
    <source>
        <dbReference type="EMBL" id="GAO52030.1"/>
    </source>
</evidence>
<comment type="subcellular location">
    <subcellularLocation>
        <location evidence="1">Membrane</location>
    </subcellularLocation>
</comment>
<dbReference type="InterPro" id="IPR050307">
    <property type="entry name" value="Sterol_Desaturase_Related"/>
</dbReference>
<dbReference type="InterPro" id="IPR006694">
    <property type="entry name" value="Fatty_acid_hydroxylase"/>
</dbReference>
<feature type="domain" description="Fatty acid hydroxylase" evidence="7">
    <location>
        <begin position="144"/>
        <end position="280"/>
    </location>
</feature>
<comment type="caution">
    <text evidence="8">The sequence shown here is derived from an EMBL/GenBank/DDBJ whole genome shotgun (WGS) entry which is preliminary data.</text>
</comment>
<evidence type="ECO:0000256" key="1">
    <source>
        <dbReference type="ARBA" id="ARBA00004370"/>
    </source>
</evidence>
<dbReference type="Pfam" id="PF04116">
    <property type="entry name" value="FA_hydroxylase"/>
    <property type="match status" value="1"/>
</dbReference>
<evidence type="ECO:0000313" key="9">
    <source>
        <dbReference type="Proteomes" id="UP000033140"/>
    </source>
</evidence>